<protein>
    <recommendedName>
        <fullName evidence="3">SCP2 domain-containing protein</fullName>
    </recommendedName>
</protein>
<dbReference type="EMBL" id="LGKP01000008">
    <property type="protein sequence ID" value="KPL91054.1"/>
    <property type="molecule type" value="Genomic_DNA"/>
</dbReference>
<evidence type="ECO:0000313" key="2">
    <source>
        <dbReference type="Proteomes" id="UP000050277"/>
    </source>
</evidence>
<proteinExistence type="predicted"/>
<dbReference type="SUPFAM" id="SSF55718">
    <property type="entry name" value="SCP-like"/>
    <property type="match status" value="1"/>
</dbReference>
<dbReference type="OrthoDB" id="5418706at2"/>
<sequence>MSVFKDSEELIKYLGALYDEAKCDPEIAPKIKQSGLSIQYRYDDPAGIVSILADRQPTQEGAFFDVVWGEVAGLKPDVVMSMKADIAHQFWHGTINLMAALTRRQIVAKGPIPKIIKLLPAVTPMYEMYPRLLKEMGRPELVVSKK</sequence>
<dbReference type="AlphaFoldDB" id="A0A0P6YK99"/>
<dbReference type="Proteomes" id="UP000050277">
    <property type="component" value="Unassembled WGS sequence"/>
</dbReference>
<dbReference type="Gene3D" id="3.30.1050.10">
    <property type="entry name" value="SCP2 sterol-binding domain"/>
    <property type="match status" value="1"/>
</dbReference>
<organism evidence="1 2">
    <name type="scientific">Herpetosiphon geysericola</name>
    <dbReference type="NCBI Taxonomy" id="70996"/>
    <lineage>
        <taxon>Bacteria</taxon>
        <taxon>Bacillati</taxon>
        <taxon>Chloroflexota</taxon>
        <taxon>Chloroflexia</taxon>
        <taxon>Herpetosiphonales</taxon>
        <taxon>Herpetosiphonaceae</taxon>
        <taxon>Herpetosiphon</taxon>
    </lineage>
</organism>
<accession>A0A0P6YK99</accession>
<evidence type="ECO:0008006" key="3">
    <source>
        <dbReference type="Google" id="ProtNLM"/>
    </source>
</evidence>
<keyword evidence="2" id="KW-1185">Reference proteome</keyword>
<reference evidence="1 2" key="1">
    <citation type="submission" date="2015-07" db="EMBL/GenBank/DDBJ databases">
        <title>Whole genome sequence of Herpetosiphon geysericola DSM 7119.</title>
        <authorList>
            <person name="Hemp J."/>
            <person name="Ward L.M."/>
            <person name="Pace L.A."/>
            <person name="Fischer W.W."/>
        </authorList>
    </citation>
    <scope>NUCLEOTIDE SEQUENCE [LARGE SCALE GENOMIC DNA]</scope>
    <source>
        <strain evidence="1 2">DSM 7119</strain>
    </source>
</reference>
<dbReference type="STRING" id="70996.SE18_04725"/>
<evidence type="ECO:0000313" key="1">
    <source>
        <dbReference type="EMBL" id="KPL91054.1"/>
    </source>
</evidence>
<dbReference type="RefSeq" id="WP_054533264.1">
    <property type="nucleotide sequence ID" value="NZ_LGKP01000008.1"/>
</dbReference>
<dbReference type="InterPro" id="IPR036527">
    <property type="entry name" value="SCP2_sterol-bd_dom_sf"/>
</dbReference>
<dbReference type="PATRIC" id="fig|70996.4.peg.5430"/>
<gene>
    <name evidence="1" type="ORF">SE18_04725</name>
</gene>
<name>A0A0P6YK99_9CHLR</name>
<comment type="caution">
    <text evidence="1">The sequence shown here is derived from an EMBL/GenBank/DDBJ whole genome shotgun (WGS) entry which is preliminary data.</text>
</comment>